<dbReference type="PANTHER" id="PTHR48046">
    <property type="entry name" value="UDP-GLYCOSYLTRANSFERASE 72E1"/>
    <property type="match status" value="1"/>
</dbReference>
<dbReference type="PROSITE" id="PS00375">
    <property type="entry name" value="UDPGT"/>
    <property type="match status" value="1"/>
</dbReference>
<dbReference type="EMBL" id="JACBKZ010000009">
    <property type="protein sequence ID" value="KAF5942142.1"/>
    <property type="molecule type" value="Genomic_DNA"/>
</dbReference>
<dbReference type="FunFam" id="3.40.50.2000:FF:000054">
    <property type="entry name" value="Glycosyltransferase"/>
    <property type="match status" value="1"/>
</dbReference>
<dbReference type="Proteomes" id="UP000593564">
    <property type="component" value="Unassembled WGS sequence"/>
</dbReference>
<evidence type="ECO:0000256" key="5">
    <source>
        <dbReference type="RuleBase" id="RU003718"/>
    </source>
</evidence>
<name>A0A7J7GMX6_CAMSI</name>
<keyword evidence="8" id="KW-1185">Reference proteome</keyword>
<evidence type="ECO:0000256" key="6">
    <source>
        <dbReference type="RuleBase" id="RU362057"/>
    </source>
</evidence>
<protein>
    <recommendedName>
        <fullName evidence="6">Glycosyltransferase</fullName>
        <ecNumber evidence="6">2.4.1.-</ecNumber>
    </recommendedName>
</protein>
<reference evidence="7 8" key="2">
    <citation type="submission" date="2020-07" db="EMBL/GenBank/DDBJ databases">
        <title>Genome assembly of wild tea tree DASZ reveals pedigree and selection history of tea varieties.</title>
        <authorList>
            <person name="Zhang W."/>
        </authorList>
    </citation>
    <scope>NUCLEOTIDE SEQUENCE [LARGE SCALE GENOMIC DNA]</scope>
    <source>
        <strain evidence="8">cv. G240</strain>
        <tissue evidence="7">Leaf</tissue>
    </source>
</reference>
<evidence type="ECO:0000256" key="2">
    <source>
        <dbReference type="ARBA" id="ARBA00022676"/>
    </source>
</evidence>
<evidence type="ECO:0000313" key="8">
    <source>
        <dbReference type="Proteomes" id="UP000593564"/>
    </source>
</evidence>
<evidence type="ECO:0000256" key="3">
    <source>
        <dbReference type="ARBA" id="ARBA00022679"/>
    </source>
</evidence>
<dbReference type="CDD" id="cd03784">
    <property type="entry name" value="GT1_Gtf-like"/>
    <property type="match status" value="1"/>
</dbReference>
<reference evidence="8" key="1">
    <citation type="journal article" date="2020" name="Nat. Commun.">
        <title>Genome assembly of wild tea tree DASZ reveals pedigree and selection history of tea varieties.</title>
        <authorList>
            <person name="Zhang W."/>
            <person name="Zhang Y."/>
            <person name="Qiu H."/>
            <person name="Guo Y."/>
            <person name="Wan H."/>
            <person name="Zhang X."/>
            <person name="Scossa F."/>
            <person name="Alseekh S."/>
            <person name="Zhang Q."/>
            <person name="Wang P."/>
            <person name="Xu L."/>
            <person name="Schmidt M.H."/>
            <person name="Jia X."/>
            <person name="Li D."/>
            <person name="Zhu A."/>
            <person name="Guo F."/>
            <person name="Chen W."/>
            <person name="Ni D."/>
            <person name="Usadel B."/>
            <person name="Fernie A.R."/>
            <person name="Wen W."/>
        </authorList>
    </citation>
    <scope>NUCLEOTIDE SEQUENCE [LARGE SCALE GENOMIC DNA]</scope>
    <source>
        <strain evidence="8">cv. G240</strain>
    </source>
</reference>
<keyword evidence="3 5" id="KW-0808">Transferase</keyword>
<dbReference type="InterPro" id="IPR035595">
    <property type="entry name" value="UDP_glycos_trans_CS"/>
</dbReference>
<dbReference type="GO" id="GO:0008194">
    <property type="term" value="F:UDP-glycosyltransferase activity"/>
    <property type="evidence" value="ECO:0007669"/>
    <property type="project" value="InterPro"/>
</dbReference>
<evidence type="ECO:0000313" key="7">
    <source>
        <dbReference type="EMBL" id="KAF5942142.1"/>
    </source>
</evidence>
<evidence type="ECO:0000256" key="4">
    <source>
        <dbReference type="ARBA" id="ARBA00023241"/>
    </source>
</evidence>
<dbReference type="AlphaFoldDB" id="A0A7J7GMX6"/>
<dbReference type="InterPro" id="IPR002213">
    <property type="entry name" value="UDP_glucos_trans"/>
</dbReference>
<dbReference type="SUPFAM" id="SSF53756">
    <property type="entry name" value="UDP-Glycosyltransferase/glycogen phosphorylase"/>
    <property type="match status" value="1"/>
</dbReference>
<dbReference type="FunFam" id="3.40.50.2000:FF:000060">
    <property type="entry name" value="Glycosyltransferase"/>
    <property type="match status" value="1"/>
</dbReference>
<sequence>METTIKQQQQKPHIVIFPSPAMGHLIPLSEFAKRLVLTHNFSVTFIIPNFGFPIKSQKSFLDSSMPKTIQVLYLPPPPPLADVPSDADPSFFVITAMTRAVPALRDSLKLLTESTRLVALIVDVVGTDSFEVAREFNLLRYIFVPLCAMSLSLLLHLPKLDEGAQAHGYSDYKDIPDPIKIPGCIPIRGTQFVDMLQNRNTHTYKLFIYHTKRYNLADGIIVNSFLELESGAFNAFADDGEDGSGKKPPIYPIGPLLQTRPISGNDDDVECLRWLDEQPRGSVLFASFGSSGTLSQEQLTELALGLEMSEQRFIWVVRSPAKDGASGVHYNAQSINKDDDPFDFLPKGFMERTRRGGLGLLVRSWAPQIQILSHGSTGGFLSHCGWNSILESLVNGVPLIAWPLFGEQEMHTEMLTKQFKIAFRPNKNEEDGLVGREEIAKLVRDLILGEGGKPLRQKARELKEAAATATSAHGSSARSLVQVIQIWKNHETVML</sequence>
<comment type="caution">
    <text evidence="7">The sequence shown here is derived from an EMBL/GenBank/DDBJ whole genome shotgun (WGS) entry which is preliminary data.</text>
</comment>
<proteinExistence type="inferred from homology"/>
<dbReference type="Gene3D" id="3.40.50.2000">
    <property type="entry name" value="Glycogen Phosphorylase B"/>
    <property type="match status" value="2"/>
</dbReference>
<organism evidence="7 8">
    <name type="scientific">Camellia sinensis</name>
    <name type="common">Tea plant</name>
    <name type="synonym">Thea sinensis</name>
    <dbReference type="NCBI Taxonomy" id="4442"/>
    <lineage>
        <taxon>Eukaryota</taxon>
        <taxon>Viridiplantae</taxon>
        <taxon>Streptophyta</taxon>
        <taxon>Embryophyta</taxon>
        <taxon>Tracheophyta</taxon>
        <taxon>Spermatophyta</taxon>
        <taxon>Magnoliopsida</taxon>
        <taxon>eudicotyledons</taxon>
        <taxon>Gunneridae</taxon>
        <taxon>Pentapetalae</taxon>
        <taxon>asterids</taxon>
        <taxon>Ericales</taxon>
        <taxon>Theaceae</taxon>
        <taxon>Camellia</taxon>
    </lineage>
</organism>
<evidence type="ECO:0000256" key="1">
    <source>
        <dbReference type="ARBA" id="ARBA00009995"/>
    </source>
</evidence>
<dbReference type="PANTHER" id="PTHR48046:SF6">
    <property type="entry name" value="GLYCOSYLTRANSFERASE"/>
    <property type="match status" value="1"/>
</dbReference>
<gene>
    <name evidence="7" type="ORF">HYC85_019784</name>
</gene>
<dbReference type="GO" id="GO:0009813">
    <property type="term" value="P:flavonoid biosynthetic process"/>
    <property type="evidence" value="ECO:0007669"/>
    <property type="project" value="UniProtKB-KW"/>
</dbReference>
<dbReference type="EC" id="2.4.1.-" evidence="6"/>
<dbReference type="Pfam" id="PF00201">
    <property type="entry name" value="UDPGT"/>
    <property type="match status" value="1"/>
</dbReference>
<keyword evidence="4" id="KW-0284">Flavonoid biosynthesis</keyword>
<comment type="similarity">
    <text evidence="1 5">Belongs to the UDP-glycosyltransferase family.</text>
</comment>
<accession>A0A7J7GMX6</accession>
<dbReference type="GO" id="GO:0016138">
    <property type="term" value="P:glycoside biosynthetic process"/>
    <property type="evidence" value="ECO:0007669"/>
    <property type="project" value="UniProtKB-ARBA"/>
</dbReference>
<keyword evidence="2 5" id="KW-0328">Glycosyltransferase</keyword>